<gene>
    <name evidence="1" type="ORF">KIN20_017871</name>
</gene>
<sequence length="115" mass="13098">MDAIRKPVEGSTSSPDTLLEIEGRLTERHSSGSIINARRFARSALYDIHEGDQVLKTQSKQHAKRWKNSLKVADWKETNRILKMLASAQYSVTGGWCRKDQNKLRDDSAENQDLL</sequence>
<reference evidence="1" key="1">
    <citation type="submission" date="2021-06" db="EMBL/GenBank/DDBJ databases">
        <title>Parelaphostrongylus tenuis whole genome reference sequence.</title>
        <authorList>
            <person name="Garwood T.J."/>
            <person name="Larsen P.A."/>
            <person name="Fountain-Jones N.M."/>
            <person name="Garbe J.R."/>
            <person name="Macchietto M.G."/>
            <person name="Kania S.A."/>
            <person name="Gerhold R.W."/>
            <person name="Richards J.E."/>
            <person name="Wolf T.M."/>
        </authorList>
    </citation>
    <scope>NUCLEOTIDE SEQUENCE</scope>
    <source>
        <strain evidence="1">MNPRO001-30</strain>
        <tissue evidence="1">Meninges</tissue>
    </source>
</reference>
<organism evidence="1 2">
    <name type="scientific">Parelaphostrongylus tenuis</name>
    <name type="common">Meningeal worm</name>
    <dbReference type="NCBI Taxonomy" id="148309"/>
    <lineage>
        <taxon>Eukaryota</taxon>
        <taxon>Metazoa</taxon>
        <taxon>Ecdysozoa</taxon>
        <taxon>Nematoda</taxon>
        <taxon>Chromadorea</taxon>
        <taxon>Rhabditida</taxon>
        <taxon>Rhabditina</taxon>
        <taxon>Rhabditomorpha</taxon>
        <taxon>Strongyloidea</taxon>
        <taxon>Metastrongylidae</taxon>
        <taxon>Parelaphostrongylus</taxon>
    </lineage>
</organism>
<keyword evidence="2" id="KW-1185">Reference proteome</keyword>
<evidence type="ECO:0000313" key="1">
    <source>
        <dbReference type="EMBL" id="KAJ1359187.1"/>
    </source>
</evidence>
<comment type="caution">
    <text evidence="1">The sequence shown here is derived from an EMBL/GenBank/DDBJ whole genome shotgun (WGS) entry which is preliminary data.</text>
</comment>
<dbReference type="EMBL" id="JAHQIW010003566">
    <property type="protein sequence ID" value="KAJ1359187.1"/>
    <property type="molecule type" value="Genomic_DNA"/>
</dbReference>
<dbReference type="Proteomes" id="UP001196413">
    <property type="component" value="Unassembled WGS sequence"/>
</dbReference>
<protein>
    <submittedName>
        <fullName evidence="1">Uncharacterized protein</fullName>
    </submittedName>
</protein>
<proteinExistence type="predicted"/>
<name>A0AAD5QR33_PARTN</name>
<evidence type="ECO:0000313" key="2">
    <source>
        <dbReference type="Proteomes" id="UP001196413"/>
    </source>
</evidence>
<dbReference type="AlphaFoldDB" id="A0AAD5QR33"/>
<accession>A0AAD5QR33</accession>